<feature type="transmembrane region" description="Helical" evidence="17">
    <location>
        <begin position="244"/>
        <end position="262"/>
    </location>
</feature>
<reference evidence="20" key="2">
    <citation type="submission" date="2015-03" db="EMBL/GenBank/DDBJ databases">
        <authorList>
            <person name="Murphy D."/>
        </authorList>
    </citation>
    <scope>NUCLEOTIDE SEQUENCE</scope>
</reference>
<evidence type="ECO:0000256" key="17">
    <source>
        <dbReference type="RuleBase" id="RU003297"/>
    </source>
</evidence>
<dbReference type="EMBL" id="KR006340">
    <property type="protein sequence ID" value="AKO62617.1"/>
    <property type="molecule type" value="Genomic_DNA"/>
</dbReference>
<geneLocation type="mitochondrion" evidence="20"/>
<dbReference type="InterPro" id="IPR000260">
    <property type="entry name" value="NADH4_N"/>
</dbReference>
<evidence type="ECO:0000256" key="7">
    <source>
        <dbReference type="ARBA" id="ARBA00022660"/>
    </source>
</evidence>
<keyword evidence="7 17" id="KW-0679">Respiratory chain</keyword>
<name>A0A0U2DEX3_9CRUS</name>
<dbReference type="InterPro" id="IPR001750">
    <property type="entry name" value="ND/Mrp_TM"/>
</dbReference>
<keyword evidence="10 17" id="KW-0249">Electron transport</keyword>
<evidence type="ECO:0000256" key="11">
    <source>
        <dbReference type="ARBA" id="ARBA00022989"/>
    </source>
</evidence>
<evidence type="ECO:0000256" key="12">
    <source>
        <dbReference type="ARBA" id="ARBA00023027"/>
    </source>
</evidence>
<evidence type="ECO:0000256" key="2">
    <source>
        <dbReference type="ARBA" id="ARBA00004225"/>
    </source>
</evidence>
<comment type="function">
    <text evidence="17">Core subunit of the mitochondrial membrane respiratory chain NADH dehydrogenase (Complex I) which catalyzes electron transfer from NADH through the respiratory chain, using ubiquinone as an electron acceptor. Essential for the catalytic activity and assembly of complex I.</text>
</comment>
<dbReference type="AlphaFoldDB" id="A0A0U2DEX3"/>
<keyword evidence="6 17" id="KW-0813">Transport</keyword>
<sequence length="440" mass="50255">MFLMSQIVVSSIFYKYINKNYMTTFNLSILISMLYLKSNNFIWNSYTLFMFDSISMSLIMLTYWMVILSLMASNLTYKMNKNFFMFVFILLNALTLTFMTYNLLTFYILFELTLIPILMLVMGFGYQPERINAGVYMMMYTMFGSMPLFIFILLMNEKSSLLFMPMVSLATLSSKMTSFWFILATLGFFMKLPMYFIHLWLPKAHVEAPLLGSMILASILLKLGGYGMILTSEMFLYSAQALKIWSPLAMLGGTLISLLCFTQIDMKSLIAYSSVAHMSLVLGSTMTCTKWGLGSSLIIMLGHGLCSSGLFLLANLMYERSNTRSLLMNKGMISYMPSITMWWFLLCIGNMAAPPTINLLGEILSFISLMNMEALFSVPLGVMSFFGAVFSLYLFYLTQHGKGFMMSQAKSPNKVQEMLNLFLHWMPLNVLLFMSYSIMP</sequence>
<keyword evidence="14 17" id="KW-0496">Mitochondrion</keyword>
<evidence type="ECO:0000256" key="3">
    <source>
        <dbReference type="ARBA" id="ARBA00009025"/>
    </source>
</evidence>
<evidence type="ECO:0000259" key="18">
    <source>
        <dbReference type="Pfam" id="PF00361"/>
    </source>
</evidence>
<feature type="transmembrane region" description="Helical" evidence="17">
    <location>
        <begin position="335"/>
        <end position="354"/>
    </location>
</feature>
<feature type="transmembrane region" description="Helical" evidence="17">
    <location>
        <begin position="374"/>
        <end position="397"/>
    </location>
</feature>
<evidence type="ECO:0000256" key="5">
    <source>
        <dbReference type="ARBA" id="ARBA00021006"/>
    </source>
</evidence>
<keyword evidence="9" id="KW-1278">Translocase</keyword>
<evidence type="ECO:0000313" key="20">
    <source>
        <dbReference type="EMBL" id="AKO62617.1"/>
    </source>
</evidence>
<dbReference type="PANTHER" id="PTHR43507:SF20">
    <property type="entry name" value="NADH-UBIQUINONE OXIDOREDUCTASE CHAIN 4"/>
    <property type="match status" value="1"/>
</dbReference>
<dbReference type="PANTHER" id="PTHR43507">
    <property type="entry name" value="NADH-UBIQUINONE OXIDOREDUCTASE CHAIN 4"/>
    <property type="match status" value="1"/>
</dbReference>
<keyword evidence="15 17" id="KW-0472">Membrane</keyword>
<feature type="transmembrane region" description="Helical" evidence="17">
    <location>
        <begin position="179"/>
        <end position="201"/>
    </location>
</feature>
<dbReference type="GO" id="GO:0042773">
    <property type="term" value="P:ATP synthesis coupled electron transport"/>
    <property type="evidence" value="ECO:0007669"/>
    <property type="project" value="InterPro"/>
</dbReference>
<evidence type="ECO:0000259" key="19">
    <source>
        <dbReference type="Pfam" id="PF01059"/>
    </source>
</evidence>
<gene>
    <name evidence="20" type="primary">Nad4</name>
</gene>
<feature type="transmembrane region" description="Helical" evidence="17">
    <location>
        <begin position="20"/>
        <end position="36"/>
    </location>
</feature>
<comment type="function">
    <text evidence="1">Core subunit of the mitochondrial membrane respiratory chain NADH dehydrogenase (Complex I) that is believed to belong to the minimal assembly required for catalysis. Complex I functions in the transfer of electrons from NADH to the respiratory chain. The immediate electron acceptor for the enzyme is believed to be ubiquinone.</text>
</comment>
<dbReference type="EC" id="7.1.1.2" evidence="4 17"/>
<evidence type="ECO:0000256" key="10">
    <source>
        <dbReference type="ARBA" id="ARBA00022982"/>
    </source>
</evidence>
<feature type="transmembrane region" description="Helical" evidence="17">
    <location>
        <begin position="293"/>
        <end position="314"/>
    </location>
</feature>
<dbReference type="GO" id="GO:0031966">
    <property type="term" value="C:mitochondrial membrane"/>
    <property type="evidence" value="ECO:0007669"/>
    <property type="project" value="UniProtKB-SubCell"/>
</dbReference>
<evidence type="ECO:0000256" key="15">
    <source>
        <dbReference type="ARBA" id="ARBA00023136"/>
    </source>
</evidence>
<dbReference type="GO" id="GO:0003954">
    <property type="term" value="F:NADH dehydrogenase activity"/>
    <property type="evidence" value="ECO:0007669"/>
    <property type="project" value="TreeGrafter"/>
</dbReference>
<protein>
    <recommendedName>
        <fullName evidence="5 17">NADH-ubiquinone oxidoreductase chain 4</fullName>
        <ecNumber evidence="4 17">7.1.1.2</ecNumber>
    </recommendedName>
</protein>
<keyword evidence="8 17" id="KW-0812">Transmembrane</keyword>
<feature type="transmembrane region" description="Helical" evidence="17">
    <location>
        <begin position="83"/>
        <end position="101"/>
    </location>
</feature>
<feature type="transmembrane region" description="Helical" evidence="17">
    <location>
        <begin position="208"/>
        <end position="229"/>
    </location>
</feature>
<dbReference type="Pfam" id="PF00361">
    <property type="entry name" value="Proton_antipo_M"/>
    <property type="match status" value="1"/>
</dbReference>
<dbReference type="Pfam" id="PF01059">
    <property type="entry name" value="Oxidored_q5_N"/>
    <property type="match status" value="1"/>
</dbReference>
<feature type="domain" description="NADH:ubiquinone oxidoreductase chain 4 N-terminal" evidence="19">
    <location>
        <begin position="4"/>
        <end position="94"/>
    </location>
</feature>
<feature type="transmembrane region" description="Helical" evidence="17">
    <location>
        <begin position="133"/>
        <end position="155"/>
    </location>
</feature>
<organism evidence="20">
    <name type="scientific">Neomysis japonica</name>
    <dbReference type="NCBI Taxonomy" id="1676841"/>
    <lineage>
        <taxon>Eukaryota</taxon>
        <taxon>Metazoa</taxon>
        <taxon>Ecdysozoa</taxon>
        <taxon>Arthropoda</taxon>
        <taxon>Crustacea</taxon>
        <taxon>Multicrustacea</taxon>
        <taxon>Malacostraca</taxon>
        <taxon>Eumalacostraca</taxon>
        <taxon>Peracarida</taxon>
        <taxon>Mysidacea</taxon>
        <taxon>Mysida</taxon>
        <taxon>Mysidae</taxon>
        <taxon>Mysinae</taxon>
        <taxon>Mysini</taxon>
        <taxon>Neomysis</taxon>
    </lineage>
</organism>
<accession>A0A0U2DEX3</accession>
<dbReference type="GO" id="GO:0015990">
    <property type="term" value="P:electron transport coupled proton transport"/>
    <property type="evidence" value="ECO:0007669"/>
    <property type="project" value="TreeGrafter"/>
</dbReference>
<keyword evidence="13 17" id="KW-0830">Ubiquinone</keyword>
<evidence type="ECO:0000256" key="8">
    <source>
        <dbReference type="ARBA" id="ARBA00022692"/>
    </source>
</evidence>
<feature type="transmembrane region" description="Helical" evidence="17">
    <location>
        <begin position="48"/>
        <end position="71"/>
    </location>
</feature>
<feature type="transmembrane region" description="Helical" evidence="17">
    <location>
        <begin position="418"/>
        <end position="439"/>
    </location>
</feature>
<evidence type="ECO:0000256" key="1">
    <source>
        <dbReference type="ARBA" id="ARBA00003257"/>
    </source>
</evidence>
<evidence type="ECO:0000256" key="6">
    <source>
        <dbReference type="ARBA" id="ARBA00022448"/>
    </source>
</evidence>
<evidence type="ECO:0000256" key="14">
    <source>
        <dbReference type="ARBA" id="ARBA00023128"/>
    </source>
</evidence>
<feature type="transmembrane region" description="Helical" evidence="17">
    <location>
        <begin position="107"/>
        <end position="126"/>
    </location>
</feature>
<reference evidence="20" key="1">
    <citation type="journal article" date="2015" name="Mitochondrial DNA">
        <title>The complete mitochondrial genome of the mysid shrimp, Neomysis japonica (Crustacea, Malacostraca, Mysida).</title>
        <authorList>
            <person name="Song J.H."/>
            <person name="Kim S."/>
            <person name="Shin S."/>
            <person name="Min G.S."/>
        </authorList>
    </citation>
    <scope>NUCLEOTIDE SEQUENCE</scope>
</reference>
<feature type="domain" description="NADH:quinone oxidoreductase/Mrp antiporter transmembrane" evidence="18">
    <location>
        <begin position="101"/>
        <end position="384"/>
    </location>
</feature>
<evidence type="ECO:0000256" key="16">
    <source>
        <dbReference type="ARBA" id="ARBA00049551"/>
    </source>
</evidence>
<keyword evidence="12 17" id="KW-0520">NAD</keyword>
<comment type="subcellular location">
    <subcellularLocation>
        <location evidence="2 17">Mitochondrion membrane</location>
        <topology evidence="2 17">Multi-pass membrane protein</topology>
    </subcellularLocation>
</comment>
<keyword evidence="11 17" id="KW-1133">Transmembrane helix</keyword>
<proteinExistence type="inferred from homology"/>
<evidence type="ECO:0000256" key="13">
    <source>
        <dbReference type="ARBA" id="ARBA00023075"/>
    </source>
</evidence>
<feature type="transmembrane region" description="Helical" evidence="17">
    <location>
        <begin position="269"/>
        <end position="287"/>
    </location>
</feature>
<evidence type="ECO:0000256" key="9">
    <source>
        <dbReference type="ARBA" id="ARBA00022967"/>
    </source>
</evidence>
<dbReference type="PRINTS" id="PR01437">
    <property type="entry name" value="NUOXDRDTASE4"/>
</dbReference>
<dbReference type="InterPro" id="IPR003918">
    <property type="entry name" value="NADH_UbQ_OxRdtase"/>
</dbReference>
<comment type="similarity">
    <text evidence="3 17">Belongs to the complex I subunit 4 family.</text>
</comment>
<comment type="catalytic activity">
    <reaction evidence="16 17">
        <text>a ubiquinone + NADH + 5 H(+)(in) = a ubiquinol + NAD(+) + 4 H(+)(out)</text>
        <dbReference type="Rhea" id="RHEA:29091"/>
        <dbReference type="Rhea" id="RHEA-COMP:9565"/>
        <dbReference type="Rhea" id="RHEA-COMP:9566"/>
        <dbReference type="ChEBI" id="CHEBI:15378"/>
        <dbReference type="ChEBI" id="CHEBI:16389"/>
        <dbReference type="ChEBI" id="CHEBI:17976"/>
        <dbReference type="ChEBI" id="CHEBI:57540"/>
        <dbReference type="ChEBI" id="CHEBI:57945"/>
        <dbReference type="EC" id="7.1.1.2"/>
    </reaction>
</comment>
<dbReference type="GO" id="GO:0048039">
    <property type="term" value="F:ubiquinone binding"/>
    <property type="evidence" value="ECO:0007669"/>
    <property type="project" value="TreeGrafter"/>
</dbReference>
<dbReference type="GO" id="GO:0008137">
    <property type="term" value="F:NADH dehydrogenase (ubiquinone) activity"/>
    <property type="evidence" value="ECO:0007669"/>
    <property type="project" value="UniProtKB-UniRule"/>
</dbReference>
<evidence type="ECO:0000256" key="4">
    <source>
        <dbReference type="ARBA" id="ARBA00012944"/>
    </source>
</evidence>